<dbReference type="Proteomes" id="UP001432322">
    <property type="component" value="Unassembled WGS sequence"/>
</dbReference>
<sequence>AAAAATGNSAVAVARAYGEEMRERVQRKIDLEALYPCSIDGRSLMLPRQQLLQPFTIAGEPLLDLPPAPRPKIMCLYCTCWRRLGAEMAQHVRDRHPTQPVEKWEEKAMEWNGYEETADNDGDSISISRSVLLAAPRPKHSTPEERSWLQEEMQSLKKRLHSDDNKTERVRRKRKKRKMVDECDSEEYEMYNADDCEWTMKSKKEK</sequence>
<dbReference type="EMBL" id="BTSY01000002">
    <property type="protein sequence ID" value="GMT13112.1"/>
    <property type="molecule type" value="Genomic_DNA"/>
</dbReference>
<feature type="region of interest" description="Disordered" evidence="1">
    <location>
        <begin position="135"/>
        <end position="183"/>
    </location>
</feature>
<organism evidence="2 3">
    <name type="scientific">Pristionchus fissidentatus</name>
    <dbReference type="NCBI Taxonomy" id="1538716"/>
    <lineage>
        <taxon>Eukaryota</taxon>
        <taxon>Metazoa</taxon>
        <taxon>Ecdysozoa</taxon>
        <taxon>Nematoda</taxon>
        <taxon>Chromadorea</taxon>
        <taxon>Rhabditida</taxon>
        <taxon>Rhabditina</taxon>
        <taxon>Diplogasteromorpha</taxon>
        <taxon>Diplogasteroidea</taxon>
        <taxon>Neodiplogasteridae</taxon>
        <taxon>Pristionchus</taxon>
    </lineage>
</organism>
<comment type="caution">
    <text evidence="2">The sequence shown here is derived from an EMBL/GenBank/DDBJ whole genome shotgun (WGS) entry which is preliminary data.</text>
</comment>
<feature type="non-terminal residue" evidence="2">
    <location>
        <position position="1"/>
    </location>
</feature>
<keyword evidence="3" id="KW-1185">Reference proteome</keyword>
<feature type="compositionally biased region" description="Basic residues" evidence="1">
    <location>
        <begin position="169"/>
        <end position="178"/>
    </location>
</feature>
<gene>
    <name evidence="2" type="ORF">PFISCL1PPCAC_4409</name>
</gene>
<evidence type="ECO:0000256" key="1">
    <source>
        <dbReference type="SAM" id="MobiDB-lite"/>
    </source>
</evidence>
<name>A0AAV5V2V2_9BILA</name>
<evidence type="ECO:0000313" key="3">
    <source>
        <dbReference type="Proteomes" id="UP001432322"/>
    </source>
</evidence>
<evidence type="ECO:0000313" key="2">
    <source>
        <dbReference type="EMBL" id="GMT13112.1"/>
    </source>
</evidence>
<proteinExistence type="predicted"/>
<protein>
    <submittedName>
        <fullName evidence="2">Uncharacterized protein</fullName>
    </submittedName>
</protein>
<accession>A0AAV5V2V2</accession>
<reference evidence="2" key="1">
    <citation type="submission" date="2023-10" db="EMBL/GenBank/DDBJ databases">
        <title>Genome assembly of Pristionchus species.</title>
        <authorList>
            <person name="Yoshida K."/>
            <person name="Sommer R.J."/>
        </authorList>
    </citation>
    <scope>NUCLEOTIDE SEQUENCE</scope>
    <source>
        <strain evidence="2">RS5133</strain>
    </source>
</reference>
<dbReference type="AlphaFoldDB" id="A0AAV5V2V2"/>